<keyword evidence="3" id="KW-1185">Reference proteome</keyword>
<dbReference type="OrthoDB" id="9813316at2"/>
<evidence type="ECO:0000256" key="1">
    <source>
        <dbReference type="SAM" id="Coils"/>
    </source>
</evidence>
<proteinExistence type="predicted"/>
<accession>A0A177NU65</accession>
<reference evidence="2 3" key="1">
    <citation type="submission" date="2016-03" db="EMBL/GenBank/DDBJ databases">
        <authorList>
            <person name="Ploux O."/>
        </authorList>
    </citation>
    <scope>NUCLEOTIDE SEQUENCE [LARGE SCALE GENOMIC DNA]</scope>
    <source>
        <strain evidence="2 3">R-45370</strain>
    </source>
</reference>
<dbReference type="STRING" id="980561.A1359_02735"/>
<organism evidence="2 3">
    <name type="scientific">Methylomonas lenta</name>
    <dbReference type="NCBI Taxonomy" id="980561"/>
    <lineage>
        <taxon>Bacteria</taxon>
        <taxon>Pseudomonadati</taxon>
        <taxon>Pseudomonadota</taxon>
        <taxon>Gammaproteobacteria</taxon>
        <taxon>Methylococcales</taxon>
        <taxon>Methylococcaceae</taxon>
        <taxon>Methylomonas</taxon>
    </lineage>
</organism>
<evidence type="ECO:0000313" key="2">
    <source>
        <dbReference type="EMBL" id="OAI21084.1"/>
    </source>
</evidence>
<dbReference type="AlphaFoldDB" id="A0A177NU65"/>
<sequence>MCASVPTPFKIAAMLDLSEYTDAHQSLKPNNSKEHIMKTKNEYIEILATELKELSAEIDVLTEKADKASDLVKQSCVENIEGLRSKQAAAIEKMQELEESRGEAWEELKHTADSIWDELRTGLSAVAAKFK</sequence>
<gene>
    <name evidence="2" type="ORF">A1359_02735</name>
</gene>
<dbReference type="EMBL" id="LUUI01000022">
    <property type="protein sequence ID" value="OAI21084.1"/>
    <property type="molecule type" value="Genomic_DNA"/>
</dbReference>
<evidence type="ECO:0000313" key="3">
    <source>
        <dbReference type="Proteomes" id="UP000078476"/>
    </source>
</evidence>
<feature type="coiled-coil region" evidence="1">
    <location>
        <begin position="37"/>
        <end position="100"/>
    </location>
</feature>
<keyword evidence="1" id="KW-0175">Coiled coil</keyword>
<comment type="caution">
    <text evidence="2">The sequence shown here is derived from an EMBL/GenBank/DDBJ whole genome shotgun (WGS) entry which is preliminary data.</text>
</comment>
<protein>
    <recommendedName>
        <fullName evidence="4">Coiled coil domain-containing protein</fullName>
    </recommendedName>
</protein>
<dbReference type="Proteomes" id="UP000078476">
    <property type="component" value="Unassembled WGS sequence"/>
</dbReference>
<name>A0A177NU65_9GAMM</name>
<evidence type="ECO:0008006" key="4">
    <source>
        <dbReference type="Google" id="ProtNLM"/>
    </source>
</evidence>